<comment type="caution">
    <text evidence="5">The sequence shown here is derived from an EMBL/GenBank/DDBJ whole genome shotgun (WGS) entry which is preliminary data.</text>
</comment>
<dbReference type="AlphaFoldDB" id="A0A0F9S3Z3"/>
<dbReference type="Gene3D" id="3.10.28.10">
    <property type="entry name" value="Homing endonucleases"/>
    <property type="match status" value="1"/>
</dbReference>
<feature type="region of interest" description="Disordered" evidence="3">
    <location>
        <begin position="858"/>
        <end position="878"/>
    </location>
</feature>
<dbReference type="EMBL" id="LAZR01002911">
    <property type="protein sequence ID" value="KKN24073.1"/>
    <property type="molecule type" value="Genomic_DNA"/>
</dbReference>
<dbReference type="PROSITE" id="PS50819">
    <property type="entry name" value="INTEIN_ENDONUCLEASE"/>
    <property type="match status" value="1"/>
</dbReference>
<evidence type="ECO:0000256" key="3">
    <source>
        <dbReference type="SAM" id="MobiDB-lite"/>
    </source>
</evidence>
<proteinExistence type="predicted"/>
<evidence type="ECO:0000259" key="4">
    <source>
        <dbReference type="PROSITE" id="PS50819"/>
    </source>
</evidence>
<dbReference type="SMART" id="SM00306">
    <property type="entry name" value="HintN"/>
    <property type="match status" value="1"/>
</dbReference>
<protein>
    <recommendedName>
        <fullName evidence="4">DOD-type homing endonuclease domain-containing protein</fullName>
    </recommendedName>
</protein>
<evidence type="ECO:0000313" key="5">
    <source>
        <dbReference type="EMBL" id="KKN24073.1"/>
    </source>
</evidence>
<dbReference type="GO" id="GO:0016539">
    <property type="term" value="P:intein-mediated protein splicing"/>
    <property type="evidence" value="ECO:0007669"/>
    <property type="project" value="InterPro"/>
</dbReference>
<dbReference type="CDD" id="cd00081">
    <property type="entry name" value="Hint"/>
    <property type="match status" value="1"/>
</dbReference>
<feature type="domain" description="DOD-type homing endonuclease" evidence="4">
    <location>
        <begin position="345"/>
        <end position="475"/>
    </location>
</feature>
<dbReference type="PROSITE" id="PS50817">
    <property type="entry name" value="INTEIN_N_TER"/>
    <property type="match status" value="1"/>
</dbReference>
<reference evidence="5" key="1">
    <citation type="journal article" date="2015" name="Nature">
        <title>Complex archaea that bridge the gap between prokaryotes and eukaryotes.</title>
        <authorList>
            <person name="Spang A."/>
            <person name="Saw J.H."/>
            <person name="Jorgensen S.L."/>
            <person name="Zaremba-Niedzwiedzka K."/>
            <person name="Martijn J."/>
            <person name="Lind A.E."/>
            <person name="van Eijk R."/>
            <person name="Schleper C."/>
            <person name="Guy L."/>
            <person name="Ettema T.J."/>
        </authorList>
    </citation>
    <scope>NUCLEOTIDE SEQUENCE</scope>
</reference>
<dbReference type="Gene3D" id="2.170.16.10">
    <property type="entry name" value="Hedgehog/Intein (Hint) domain"/>
    <property type="match status" value="1"/>
</dbReference>
<dbReference type="InterPro" id="IPR003587">
    <property type="entry name" value="Hint_dom_N"/>
</dbReference>
<organism evidence="5">
    <name type="scientific">marine sediment metagenome</name>
    <dbReference type="NCBI Taxonomy" id="412755"/>
    <lineage>
        <taxon>unclassified sequences</taxon>
        <taxon>metagenomes</taxon>
        <taxon>ecological metagenomes</taxon>
    </lineage>
</organism>
<dbReference type="InterPro" id="IPR036844">
    <property type="entry name" value="Hint_dom_sf"/>
</dbReference>
<evidence type="ECO:0000256" key="1">
    <source>
        <dbReference type="ARBA" id="ARBA00022813"/>
    </source>
</evidence>
<dbReference type="InterPro" id="IPR027434">
    <property type="entry name" value="Homing_endonucl"/>
</dbReference>
<dbReference type="InterPro" id="IPR027417">
    <property type="entry name" value="P-loop_NTPase"/>
</dbReference>
<dbReference type="GO" id="GO:0004519">
    <property type="term" value="F:endonuclease activity"/>
    <property type="evidence" value="ECO:0007669"/>
    <property type="project" value="InterPro"/>
</dbReference>
<sequence>MSDLPTVEWLLEHKPHLTPVVMLQESDGETRVVYALQPKQIEAYNLTPLARKPEVSGPVHIGFGGAAGPGKSYCARVIATSVALTWPGSSCVIYRKTKADVKKNHVKDFMDEVPRHLGLWTSYNGDDLCVTWANKSKTYFGYLRYDEDVQRAQGVAFDCIIFEEATHYTWYMISWLVGNRLRSSVDGTVPFAFYPSNPGERGMCLPPDTDVLTHEGWRPIAAIGLGEEVATLDEDESLVFRPVDQVHCEHYRGPFVTINSATATIRCTPNHHIARRTETKRPSGRTWHPISLVRADALSKVTRTIRSAKRWTGVPLGEVRLEPIATTRRRPSQPLHITGDDYAALAGWMVSEGWTVLRPQSLGRRGHRAVFGIAQTTAPGRATIKALLTKIGFRFREIRQGFEVSSLEWCHHWRDQVGVECCSKRMPPALRAASRSQLQQFWQAAMAGDGSHGVYYTASPRLADDMMEVGLKLGFAPRLRSRLRLEPGGVVREQRLRGAVARGPLGRAYEVRFRDGRDGWLERQYVAHVAYDGPVYCLGIADLHRFFVRQDGMVWLSGNSWYKRLFIQRRYRGNERSEDYAFVQAKLSDNVELLTRNPDYIRKLDILPEPARSWLRDGNFSAGAGSALPQIDWKRHLVKPFKDEIPDYWLQFGSFDWGYHHPFVFGWYVVTEDGDIFKVETVTGWRMLTPQQIERIKSIVPVEKLHYIVAGHDVTGKHIARGEDVPTIQEHFLEHNILLSLANIHRKQGLQQLRKMLDWETSGPFVGGKPTEGDPRLRFFDTPNNRKCLEQMENMTVDPRDPEDVLKVNADDFGEGGDDMYDETRYACASRPPSPDSPWAQSELDAWSPAVLEHEMREGRRVKRHTDKGKGVLPDAVY</sequence>
<keyword evidence="1" id="KW-0068">Autocatalytic cleavage</keyword>
<dbReference type="InterPro" id="IPR006141">
    <property type="entry name" value="Intein_N"/>
</dbReference>
<dbReference type="InterPro" id="IPR004042">
    <property type="entry name" value="Intein_endonuc_central"/>
</dbReference>
<dbReference type="Gene3D" id="3.30.420.280">
    <property type="match status" value="1"/>
</dbReference>
<dbReference type="Gene3D" id="3.40.50.300">
    <property type="entry name" value="P-loop containing nucleotide triphosphate hydrolases"/>
    <property type="match status" value="1"/>
</dbReference>
<name>A0A0F9S3Z3_9ZZZZ</name>
<accession>A0A0F9S3Z3</accession>
<keyword evidence="2" id="KW-0651">Protein splicing</keyword>
<gene>
    <name evidence="5" type="ORF">LCGC14_0898490</name>
</gene>
<evidence type="ECO:0000256" key="2">
    <source>
        <dbReference type="ARBA" id="ARBA00023000"/>
    </source>
</evidence>
<dbReference type="SUPFAM" id="SSF51294">
    <property type="entry name" value="Hedgehog/intein (Hint) domain"/>
    <property type="match status" value="1"/>
</dbReference>